<dbReference type="GO" id="GO:0003962">
    <property type="term" value="F:cystathionine gamma-synthase activity"/>
    <property type="evidence" value="ECO:0007669"/>
    <property type="project" value="InterPro"/>
</dbReference>
<keyword evidence="2" id="KW-0663">Pyridoxal phosphate</keyword>
<dbReference type="EC" id="4.4.1.11" evidence="3"/>
<dbReference type="GO" id="GO:0018826">
    <property type="term" value="F:methionine gamma-lyase activity"/>
    <property type="evidence" value="ECO:0007669"/>
    <property type="project" value="UniProtKB-EC"/>
</dbReference>
<dbReference type="GO" id="GO:0009507">
    <property type="term" value="C:chloroplast"/>
    <property type="evidence" value="ECO:0007669"/>
    <property type="project" value="TreeGrafter"/>
</dbReference>
<dbReference type="InterPro" id="IPR015424">
    <property type="entry name" value="PyrdxlP-dep_Trfase"/>
</dbReference>
<keyword evidence="3" id="KW-0456">Lyase</keyword>
<dbReference type="EMBL" id="CAADRM010000116">
    <property type="protein sequence ID" value="VFU16131.1"/>
    <property type="molecule type" value="Genomic_DNA"/>
</dbReference>
<dbReference type="InterPro" id="IPR000277">
    <property type="entry name" value="Cys/Met-Metab_PyrdxlP-dep_enz"/>
</dbReference>
<dbReference type="GO" id="GO:0030170">
    <property type="term" value="F:pyridoxal phosphate binding"/>
    <property type="evidence" value="ECO:0007669"/>
    <property type="project" value="InterPro"/>
</dbReference>
<organism evidence="3">
    <name type="scientific">anaerobic digester metagenome</name>
    <dbReference type="NCBI Taxonomy" id="1263854"/>
    <lineage>
        <taxon>unclassified sequences</taxon>
        <taxon>metagenomes</taxon>
        <taxon>ecological metagenomes</taxon>
    </lineage>
</organism>
<evidence type="ECO:0000313" key="3">
    <source>
        <dbReference type="EMBL" id="VFU16131.1"/>
    </source>
</evidence>
<dbReference type="InterPro" id="IPR015422">
    <property type="entry name" value="PyrdxlP-dep_Trfase_small"/>
</dbReference>
<gene>
    <name evidence="3" type="ORF">SCFA_510001</name>
</gene>
<evidence type="ECO:0000256" key="2">
    <source>
        <dbReference type="ARBA" id="ARBA00022898"/>
    </source>
</evidence>
<dbReference type="Pfam" id="PF01053">
    <property type="entry name" value="Cys_Met_Meta_PP"/>
    <property type="match status" value="1"/>
</dbReference>
<dbReference type="GO" id="GO:0009086">
    <property type="term" value="P:methionine biosynthetic process"/>
    <property type="evidence" value="ECO:0007669"/>
    <property type="project" value="InterPro"/>
</dbReference>
<evidence type="ECO:0000256" key="1">
    <source>
        <dbReference type="ARBA" id="ARBA00001933"/>
    </source>
</evidence>
<proteinExistence type="predicted"/>
<dbReference type="Gene3D" id="3.90.1150.10">
    <property type="entry name" value="Aspartate Aminotransferase, domain 1"/>
    <property type="match status" value="1"/>
</dbReference>
<dbReference type="PANTHER" id="PTHR43379:SF1">
    <property type="entry name" value="CYSTATHIONINE GAMMA-SYNTHASE 1, CHLOROPLASTIC-RELATED"/>
    <property type="match status" value="1"/>
</dbReference>
<dbReference type="GO" id="GO:0019346">
    <property type="term" value="P:transsulfuration"/>
    <property type="evidence" value="ECO:0007669"/>
    <property type="project" value="InterPro"/>
</dbReference>
<protein>
    <submittedName>
        <fullName evidence="3">L-methionine gamma-lyase</fullName>
        <ecNumber evidence="3">4.4.1.11</ecNumber>
    </submittedName>
</protein>
<dbReference type="AlphaFoldDB" id="A0A485M2H3"/>
<reference evidence="3" key="1">
    <citation type="submission" date="2019-03" db="EMBL/GenBank/DDBJ databases">
        <authorList>
            <person name="Hao L."/>
        </authorList>
    </citation>
    <scope>NUCLEOTIDE SEQUENCE</scope>
</reference>
<name>A0A485M2H3_9ZZZZ</name>
<dbReference type="SUPFAM" id="SSF53383">
    <property type="entry name" value="PLP-dependent transferases"/>
    <property type="match status" value="1"/>
</dbReference>
<accession>A0A485M2H3</accession>
<dbReference type="PANTHER" id="PTHR43379">
    <property type="entry name" value="CYSTATHIONINE GAMMA-SYNTHASE"/>
    <property type="match status" value="1"/>
</dbReference>
<dbReference type="InterPro" id="IPR044639">
    <property type="entry name" value="CGS1/2"/>
</dbReference>
<comment type="cofactor">
    <cofactor evidence="1">
        <name>pyridoxal 5'-phosphate</name>
        <dbReference type="ChEBI" id="CHEBI:597326"/>
    </cofactor>
</comment>
<sequence>MVERVYYPMLESHQHYTIAKEQMKGGGCVVTFEMKGDLDDAKRFMDNLDMIFIGPSFGGAETLITHPATVSYYDYTREERYELGIIDTLFRLAVGLEDADDIVADLEGAFERAHR</sequence>